<dbReference type="RefSeq" id="WP_106289019.1">
    <property type="nucleotide sequence ID" value="NZ_CAWNTC010000059.1"/>
</dbReference>
<name>A0A2T1C2Y8_9CYAN</name>
<dbReference type="CDD" id="cd06223">
    <property type="entry name" value="PRTases_typeI"/>
    <property type="match status" value="1"/>
</dbReference>
<keyword evidence="3" id="KW-1185">Reference proteome</keyword>
<evidence type="ECO:0000313" key="2">
    <source>
        <dbReference type="EMBL" id="PSB02507.1"/>
    </source>
</evidence>
<dbReference type="SUPFAM" id="SSF53271">
    <property type="entry name" value="PRTase-like"/>
    <property type="match status" value="1"/>
</dbReference>
<dbReference type="Pfam" id="PF00156">
    <property type="entry name" value="Pribosyltran"/>
    <property type="match status" value="1"/>
</dbReference>
<organism evidence="2 3">
    <name type="scientific">Merismopedia glauca CCAP 1448/3</name>
    <dbReference type="NCBI Taxonomy" id="1296344"/>
    <lineage>
        <taxon>Bacteria</taxon>
        <taxon>Bacillati</taxon>
        <taxon>Cyanobacteriota</taxon>
        <taxon>Cyanophyceae</taxon>
        <taxon>Synechococcales</taxon>
        <taxon>Merismopediaceae</taxon>
        <taxon>Merismopedia</taxon>
    </lineage>
</organism>
<comment type="caution">
    <text evidence="2">The sequence shown here is derived from an EMBL/GenBank/DDBJ whole genome shotgun (WGS) entry which is preliminary data.</text>
</comment>
<dbReference type="AlphaFoldDB" id="A0A2T1C2Y8"/>
<accession>A0A2T1C2Y8</accession>
<evidence type="ECO:0000259" key="1">
    <source>
        <dbReference type="Pfam" id="PF00156"/>
    </source>
</evidence>
<dbReference type="InterPro" id="IPR000836">
    <property type="entry name" value="PRTase_dom"/>
</dbReference>
<dbReference type="Proteomes" id="UP000238762">
    <property type="component" value="Unassembled WGS sequence"/>
</dbReference>
<reference evidence="2 3" key="1">
    <citation type="submission" date="2018-02" db="EMBL/GenBank/DDBJ databases">
        <authorList>
            <person name="Cohen D.B."/>
            <person name="Kent A.D."/>
        </authorList>
    </citation>
    <scope>NUCLEOTIDE SEQUENCE [LARGE SCALE GENOMIC DNA]</scope>
    <source>
        <strain evidence="2 3">CCAP 1448/3</strain>
    </source>
</reference>
<dbReference type="GO" id="GO:0016757">
    <property type="term" value="F:glycosyltransferase activity"/>
    <property type="evidence" value="ECO:0007669"/>
    <property type="project" value="UniProtKB-KW"/>
</dbReference>
<dbReference type="OrthoDB" id="9810066at2"/>
<dbReference type="EMBL" id="PVWJ01000057">
    <property type="protein sequence ID" value="PSB02507.1"/>
    <property type="molecule type" value="Genomic_DNA"/>
</dbReference>
<feature type="domain" description="Phosphoribosyltransferase" evidence="1">
    <location>
        <begin position="14"/>
        <end position="167"/>
    </location>
</feature>
<protein>
    <submittedName>
        <fullName evidence="2">Phosphoribosyltransferase</fullName>
    </submittedName>
</protein>
<evidence type="ECO:0000313" key="3">
    <source>
        <dbReference type="Proteomes" id="UP000238762"/>
    </source>
</evidence>
<dbReference type="Gene3D" id="3.40.50.2020">
    <property type="match status" value="1"/>
</dbReference>
<proteinExistence type="predicted"/>
<reference evidence="2 3" key="2">
    <citation type="submission" date="2018-03" db="EMBL/GenBank/DDBJ databases">
        <title>The ancient ancestry and fast evolution of plastids.</title>
        <authorList>
            <person name="Moore K.R."/>
            <person name="Magnabosco C."/>
            <person name="Momper L."/>
            <person name="Gold D.A."/>
            <person name="Bosak T."/>
            <person name="Fournier G.P."/>
        </authorList>
    </citation>
    <scope>NUCLEOTIDE SEQUENCE [LARGE SCALE GENOMIC DNA]</scope>
    <source>
        <strain evidence="2 3">CCAP 1448/3</strain>
    </source>
</reference>
<keyword evidence="2" id="KW-0328">Glycosyltransferase</keyword>
<keyword evidence="2" id="KW-0808">Transferase</keyword>
<sequence>MSHCPRFRDRTQAGEQLADAIAREIEKLDPAIATLPKIVYGLPRGGIPVALPIARQLSCPLEIIVAKKITLPGNTELAIGAVTADGELLWSSARLSQSLEVLEIAQQQALAAAKAQEAQLLPYCPQTSPQGAIAILVDDGIATGLTMAVAVKAIKSKNPAQVWISAPVAPAELIYWLTQWADKVIILATPNPFLSVSRFYQAFPQVETNLVINFLEQHNSGLGIRD</sequence>
<gene>
    <name evidence="2" type="ORF">C7B64_12650</name>
</gene>
<dbReference type="InterPro" id="IPR029057">
    <property type="entry name" value="PRTase-like"/>
</dbReference>
<dbReference type="Gene3D" id="3.30.1310.20">
    <property type="entry name" value="PRTase-like"/>
    <property type="match status" value="1"/>
</dbReference>